<organism evidence="1 2">
    <name type="scientific">Mucilaginibacter oryzae</name>
    <dbReference type="NCBI Taxonomy" id="468058"/>
    <lineage>
        <taxon>Bacteria</taxon>
        <taxon>Pseudomonadati</taxon>
        <taxon>Bacteroidota</taxon>
        <taxon>Sphingobacteriia</taxon>
        <taxon>Sphingobacteriales</taxon>
        <taxon>Sphingobacteriaceae</taxon>
        <taxon>Mucilaginibacter</taxon>
    </lineage>
</organism>
<accession>A0A316HTV8</accession>
<dbReference type="AlphaFoldDB" id="A0A316HTV8"/>
<keyword evidence="2" id="KW-1185">Reference proteome</keyword>
<sequence length="139" mass="15847">MQEQDFILCECELASLRAFVASIEENFEVTIAKAPSTCMTMIRAQDTVELQEFYLGEALTTECEILVNGQRGYGICLGDEPVRAYCIGFIDALTQLPGADLQAVYTFLNEQLQLIRKAEQLEYNQIMRTRVDFKLMEQE</sequence>
<dbReference type="GO" id="GO:0015716">
    <property type="term" value="P:organic phosphonate transport"/>
    <property type="evidence" value="ECO:0007669"/>
    <property type="project" value="InterPro"/>
</dbReference>
<protein>
    <submittedName>
        <fullName evidence="1">Alpha-D-ribose 1-methylphosphonate 5-triphosphate synthase subunit PhnG</fullName>
    </submittedName>
</protein>
<evidence type="ECO:0000313" key="2">
    <source>
        <dbReference type="Proteomes" id="UP000245678"/>
    </source>
</evidence>
<reference evidence="1 2" key="1">
    <citation type="submission" date="2018-05" db="EMBL/GenBank/DDBJ databases">
        <title>Genomic Encyclopedia of Archaeal and Bacterial Type Strains, Phase II (KMG-II): from individual species to whole genera.</title>
        <authorList>
            <person name="Goeker M."/>
        </authorList>
    </citation>
    <scope>NUCLEOTIDE SEQUENCE [LARGE SCALE GENOMIC DNA]</scope>
    <source>
        <strain evidence="1 2">DSM 19975</strain>
    </source>
</reference>
<dbReference type="GO" id="GO:0019634">
    <property type="term" value="P:organic phosphonate metabolic process"/>
    <property type="evidence" value="ECO:0007669"/>
    <property type="project" value="InterPro"/>
</dbReference>
<dbReference type="InterPro" id="IPR009609">
    <property type="entry name" value="Phosphonate_metab_PhnG"/>
</dbReference>
<dbReference type="Proteomes" id="UP000245678">
    <property type="component" value="Unassembled WGS sequence"/>
</dbReference>
<name>A0A316HTV8_9SPHI</name>
<proteinExistence type="predicted"/>
<comment type="caution">
    <text evidence="1">The sequence shown here is derived from an EMBL/GenBank/DDBJ whole genome shotgun (WGS) entry which is preliminary data.</text>
</comment>
<dbReference type="Pfam" id="PF06754">
    <property type="entry name" value="PhnG"/>
    <property type="match status" value="1"/>
</dbReference>
<dbReference type="RefSeq" id="WP_109607940.1">
    <property type="nucleotide sequence ID" value="NZ_QGHA01000003.1"/>
</dbReference>
<evidence type="ECO:0000313" key="1">
    <source>
        <dbReference type="EMBL" id="PWK78402.1"/>
    </source>
</evidence>
<dbReference type="EMBL" id="QGHA01000003">
    <property type="protein sequence ID" value="PWK78402.1"/>
    <property type="molecule type" value="Genomic_DNA"/>
</dbReference>
<gene>
    <name evidence="1" type="ORF">LX99_02246</name>
</gene>